<evidence type="ECO:0000256" key="1">
    <source>
        <dbReference type="ARBA" id="ARBA00022679"/>
    </source>
</evidence>
<organism evidence="4 5">
    <name type="scientific">Chelatococcus composti</name>
    <dbReference type="NCBI Taxonomy" id="1743235"/>
    <lineage>
        <taxon>Bacteria</taxon>
        <taxon>Pseudomonadati</taxon>
        <taxon>Pseudomonadota</taxon>
        <taxon>Alphaproteobacteria</taxon>
        <taxon>Hyphomicrobiales</taxon>
        <taxon>Chelatococcaceae</taxon>
        <taxon>Chelatococcus</taxon>
    </lineage>
</organism>
<dbReference type="PANTHER" id="PTHR43877">
    <property type="entry name" value="AMINOALKYLPHOSPHONATE N-ACETYLTRANSFERASE-RELATED-RELATED"/>
    <property type="match status" value="1"/>
</dbReference>
<sequence length="163" mass="18620">MSEVRIIPYDETYRDDVLAITIAAWTPVFEKTASEVPRFVYDCFYPSGWKARQEQEVRSLLQSEPDNIWLALAADKPAGFVGIRLHPEDMMGEIYILAVSPPLQRQGIGRRLMVHAENLIRASGMKMVMVETIADSGHQPARRKYEASGYVQWPVARYFKSLD</sequence>
<reference evidence="4 5" key="1">
    <citation type="submission" date="2020-08" db="EMBL/GenBank/DDBJ databases">
        <title>Genomic Encyclopedia of Type Strains, Phase IV (KMG-IV): sequencing the most valuable type-strain genomes for metagenomic binning, comparative biology and taxonomic classification.</title>
        <authorList>
            <person name="Goeker M."/>
        </authorList>
    </citation>
    <scope>NUCLEOTIDE SEQUENCE [LARGE SCALE GENOMIC DNA]</scope>
    <source>
        <strain evidence="4 5">DSM 101465</strain>
    </source>
</reference>
<name>A0A841KKV7_9HYPH</name>
<dbReference type="InterPro" id="IPR000182">
    <property type="entry name" value="GNAT_dom"/>
</dbReference>
<comment type="caution">
    <text evidence="4">The sequence shown here is derived from an EMBL/GenBank/DDBJ whole genome shotgun (WGS) entry which is preliminary data.</text>
</comment>
<dbReference type="EMBL" id="JACHEH010000015">
    <property type="protein sequence ID" value="MBB6169899.1"/>
    <property type="molecule type" value="Genomic_DNA"/>
</dbReference>
<dbReference type="SUPFAM" id="SSF55729">
    <property type="entry name" value="Acyl-CoA N-acyltransferases (Nat)"/>
    <property type="match status" value="1"/>
</dbReference>
<dbReference type="PROSITE" id="PS51186">
    <property type="entry name" value="GNAT"/>
    <property type="match status" value="1"/>
</dbReference>
<keyword evidence="5" id="KW-1185">Reference proteome</keyword>
<evidence type="ECO:0000313" key="4">
    <source>
        <dbReference type="EMBL" id="MBB6169899.1"/>
    </source>
</evidence>
<protein>
    <submittedName>
        <fullName evidence="4">GNAT superfamily N-acetyltransferase</fullName>
    </submittedName>
</protein>
<keyword evidence="2" id="KW-0012">Acyltransferase</keyword>
<dbReference type="InterPro" id="IPR016181">
    <property type="entry name" value="Acyl_CoA_acyltransferase"/>
</dbReference>
<evidence type="ECO:0000256" key="2">
    <source>
        <dbReference type="ARBA" id="ARBA00023315"/>
    </source>
</evidence>
<dbReference type="CDD" id="cd04301">
    <property type="entry name" value="NAT_SF"/>
    <property type="match status" value="1"/>
</dbReference>
<dbReference type="InterPro" id="IPR050832">
    <property type="entry name" value="Bact_Acetyltransf"/>
</dbReference>
<dbReference type="AlphaFoldDB" id="A0A841KKV7"/>
<dbReference type="Proteomes" id="UP000588017">
    <property type="component" value="Unassembled WGS sequence"/>
</dbReference>
<evidence type="ECO:0000313" key="5">
    <source>
        <dbReference type="Proteomes" id="UP000588017"/>
    </source>
</evidence>
<dbReference type="RefSeq" id="WP_183336704.1">
    <property type="nucleotide sequence ID" value="NZ_BMHX01000014.1"/>
</dbReference>
<evidence type="ECO:0000259" key="3">
    <source>
        <dbReference type="PROSITE" id="PS51186"/>
    </source>
</evidence>
<gene>
    <name evidence="4" type="ORF">HNQ73_003554</name>
</gene>
<feature type="domain" description="N-acetyltransferase" evidence="3">
    <location>
        <begin position="20"/>
        <end position="163"/>
    </location>
</feature>
<dbReference type="Pfam" id="PF00583">
    <property type="entry name" value="Acetyltransf_1"/>
    <property type="match status" value="1"/>
</dbReference>
<keyword evidence="1 4" id="KW-0808">Transferase</keyword>
<proteinExistence type="predicted"/>
<dbReference type="Gene3D" id="3.40.630.30">
    <property type="match status" value="1"/>
</dbReference>
<accession>A0A841KKV7</accession>
<dbReference type="GO" id="GO:0016747">
    <property type="term" value="F:acyltransferase activity, transferring groups other than amino-acyl groups"/>
    <property type="evidence" value="ECO:0007669"/>
    <property type="project" value="InterPro"/>
</dbReference>